<dbReference type="Proteomes" id="UP001165405">
    <property type="component" value="Unassembled WGS sequence"/>
</dbReference>
<dbReference type="Gene3D" id="3.90.280.10">
    <property type="entry name" value="PEBP-like"/>
    <property type="match status" value="1"/>
</dbReference>
<protein>
    <submittedName>
        <fullName evidence="2">YbhB/YbcL family Raf kinase inhibitor-like protein</fullName>
    </submittedName>
</protein>
<dbReference type="RefSeq" id="WP_236089229.1">
    <property type="nucleotide sequence ID" value="NZ_JAKGSG010000029.1"/>
</dbReference>
<accession>A0AA41QG14</accession>
<dbReference type="SUPFAM" id="SSF49777">
    <property type="entry name" value="PEBP-like"/>
    <property type="match status" value="1"/>
</dbReference>
<sequence length="179" mass="19011">MDFDRPFPPDPYSLLPVPATFTLTSTDLVDGERMPETHTAHDKNFSPALAWSGFPPETQSFVVSCYDPDAPTPSGYWHWNLLDIPANVTSLPTNAGAADGSGLPGGAFHVTSDGHEPGYEGAGPPAGDHPHRYIFAVHALDVPSLAERGLTPDATNAQVGVNVFFHALARATLMVTCTS</sequence>
<dbReference type="PANTHER" id="PTHR30289">
    <property type="entry name" value="UNCHARACTERIZED PROTEIN YBCL-RELATED"/>
    <property type="match status" value="1"/>
</dbReference>
<evidence type="ECO:0000313" key="2">
    <source>
        <dbReference type="EMBL" id="MCF4121434.1"/>
    </source>
</evidence>
<dbReference type="InterPro" id="IPR008914">
    <property type="entry name" value="PEBP"/>
</dbReference>
<reference evidence="2" key="1">
    <citation type="submission" date="2022-01" db="EMBL/GenBank/DDBJ databases">
        <title>Antribacter sp. nov., isolated from Guizhou of China.</title>
        <authorList>
            <person name="Chengliang C."/>
            <person name="Ya Z."/>
        </authorList>
    </citation>
    <scope>NUCLEOTIDE SEQUENCE</scope>
    <source>
        <strain evidence="2">KLBMP 9083</strain>
    </source>
</reference>
<dbReference type="InterPro" id="IPR005247">
    <property type="entry name" value="YbhB_YbcL/LppC-like"/>
</dbReference>
<dbReference type="InterPro" id="IPR036610">
    <property type="entry name" value="PEBP-like_sf"/>
</dbReference>
<name>A0AA41QG14_9MICO</name>
<dbReference type="Pfam" id="PF01161">
    <property type="entry name" value="PBP"/>
    <property type="match status" value="1"/>
</dbReference>
<organism evidence="2 3">
    <name type="scientific">Antribacter soli</name>
    <dbReference type="NCBI Taxonomy" id="2910976"/>
    <lineage>
        <taxon>Bacteria</taxon>
        <taxon>Bacillati</taxon>
        <taxon>Actinomycetota</taxon>
        <taxon>Actinomycetes</taxon>
        <taxon>Micrococcales</taxon>
        <taxon>Promicromonosporaceae</taxon>
        <taxon>Antribacter</taxon>
    </lineage>
</organism>
<dbReference type="NCBIfam" id="TIGR00481">
    <property type="entry name" value="YbhB/YbcL family Raf kinase inhibitor-like protein"/>
    <property type="match status" value="1"/>
</dbReference>
<dbReference type="CDD" id="cd00865">
    <property type="entry name" value="PEBP_bact_arch"/>
    <property type="match status" value="1"/>
</dbReference>
<evidence type="ECO:0000256" key="1">
    <source>
        <dbReference type="ARBA" id="ARBA00007120"/>
    </source>
</evidence>
<dbReference type="AlphaFoldDB" id="A0AA41QG14"/>
<comment type="similarity">
    <text evidence="1">Belongs to the UPF0098 family.</text>
</comment>
<evidence type="ECO:0000313" key="3">
    <source>
        <dbReference type="Proteomes" id="UP001165405"/>
    </source>
</evidence>
<keyword evidence="3" id="KW-1185">Reference proteome</keyword>
<gene>
    <name evidence="2" type="ORF">L1785_10620</name>
</gene>
<comment type="caution">
    <text evidence="2">The sequence shown here is derived from an EMBL/GenBank/DDBJ whole genome shotgun (WGS) entry which is preliminary data.</text>
</comment>
<dbReference type="EMBL" id="JAKGSG010000029">
    <property type="protein sequence ID" value="MCF4121434.1"/>
    <property type="molecule type" value="Genomic_DNA"/>
</dbReference>
<dbReference type="PANTHER" id="PTHR30289:SF1">
    <property type="entry name" value="PEBP (PHOSPHATIDYLETHANOLAMINE-BINDING PROTEIN) FAMILY PROTEIN"/>
    <property type="match status" value="1"/>
</dbReference>
<proteinExistence type="inferred from homology"/>